<dbReference type="PROSITE" id="PS00761">
    <property type="entry name" value="SPASE_I_3"/>
    <property type="match status" value="1"/>
</dbReference>
<organism evidence="9 10">
    <name type="scientific">Mariniflexile litorale</name>
    <dbReference type="NCBI Taxonomy" id="3045158"/>
    <lineage>
        <taxon>Bacteria</taxon>
        <taxon>Pseudomonadati</taxon>
        <taxon>Bacteroidota</taxon>
        <taxon>Flavobacteriia</taxon>
        <taxon>Flavobacteriales</taxon>
        <taxon>Flavobacteriaceae</taxon>
        <taxon>Mariniflexile</taxon>
    </lineage>
</organism>
<evidence type="ECO:0000256" key="5">
    <source>
        <dbReference type="ARBA" id="ARBA00022801"/>
    </source>
</evidence>
<feature type="active site" evidence="6">
    <location>
        <position position="168"/>
    </location>
</feature>
<protein>
    <recommendedName>
        <fullName evidence="4 7">Signal peptidase I</fullName>
        <ecNumber evidence="3 7">3.4.21.89</ecNumber>
    </recommendedName>
</protein>
<dbReference type="AlphaFoldDB" id="A0AAU7EHI4"/>
<feature type="active site" evidence="6">
    <location>
        <position position="87"/>
    </location>
</feature>
<comment type="similarity">
    <text evidence="2 7">Belongs to the peptidase S26 family.</text>
</comment>
<evidence type="ECO:0000256" key="3">
    <source>
        <dbReference type="ARBA" id="ARBA00013208"/>
    </source>
</evidence>
<dbReference type="InterPro" id="IPR019758">
    <property type="entry name" value="Pept_S26A_signal_pept_1_CS"/>
</dbReference>
<dbReference type="NCBIfam" id="TIGR02227">
    <property type="entry name" value="sigpep_I_bact"/>
    <property type="match status" value="1"/>
</dbReference>
<evidence type="ECO:0000256" key="4">
    <source>
        <dbReference type="ARBA" id="ARBA00019232"/>
    </source>
</evidence>
<dbReference type="EC" id="3.4.21.89" evidence="3 7"/>
<dbReference type="PANTHER" id="PTHR43390">
    <property type="entry name" value="SIGNAL PEPTIDASE I"/>
    <property type="match status" value="1"/>
</dbReference>
<keyword evidence="7" id="KW-1133">Transmembrane helix</keyword>
<feature type="domain" description="Peptidase S26" evidence="8">
    <location>
        <begin position="62"/>
        <end position="204"/>
    </location>
</feature>
<keyword evidence="7" id="KW-0645">Protease</keyword>
<keyword evidence="7" id="KW-0812">Transmembrane</keyword>
<proteinExistence type="inferred from homology"/>
<dbReference type="GO" id="GO:0009003">
    <property type="term" value="F:signal peptidase activity"/>
    <property type="evidence" value="ECO:0007669"/>
    <property type="project" value="UniProtKB-EC"/>
</dbReference>
<comment type="subcellular location">
    <subcellularLocation>
        <location evidence="7">Membrane</location>
        <topology evidence="7">Single-pass type II membrane protein</topology>
    </subcellularLocation>
</comment>
<dbReference type="InterPro" id="IPR036286">
    <property type="entry name" value="LexA/Signal_pep-like_sf"/>
</dbReference>
<dbReference type="EMBL" id="CP155618">
    <property type="protein sequence ID" value="XBL15000.1"/>
    <property type="molecule type" value="Genomic_DNA"/>
</dbReference>
<dbReference type="PRINTS" id="PR00727">
    <property type="entry name" value="LEADERPTASE"/>
</dbReference>
<accession>A0AAU7EHI4</accession>
<evidence type="ECO:0000313" key="9">
    <source>
        <dbReference type="EMBL" id="XBL15000.1"/>
    </source>
</evidence>
<feature type="transmembrane region" description="Helical" evidence="7">
    <location>
        <begin position="12"/>
        <end position="39"/>
    </location>
</feature>
<evidence type="ECO:0000313" key="10">
    <source>
        <dbReference type="Proteomes" id="UP001224325"/>
    </source>
</evidence>
<dbReference type="GO" id="GO:0016020">
    <property type="term" value="C:membrane"/>
    <property type="evidence" value="ECO:0007669"/>
    <property type="project" value="UniProtKB-SubCell"/>
</dbReference>
<evidence type="ECO:0000259" key="8">
    <source>
        <dbReference type="Pfam" id="PF10502"/>
    </source>
</evidence>
<comment type="catalytic activity">
    <reaction evidence="1 7">
        <text>Cleavage of hydrophobic, N-terminal signal or leader sequences from secreted and periplasmic proteins.</text>
        <dbReference type="EC" id="3.4.21.89"/>
    </reaction>
</comment>
<evidence type="ECO:0000256" key="2">
    <source>
        <dbReference type="ARBA" id="ARBA00009370"/>
    </source>
</evidence>
<dbReference type="GO" id="GO:0004252">
    <property type="term" value="F:serine-type endopeptidase activity"/>
    <property type="evidence" value="ECO:0007669"/>
    <property type="project" value="InterPro"/>
</dbReference>
<gene>
    <name evidence="9" type="primary">lepB</name>
    <name evidence="9" type="ORF">QLS71_003040</name>
</gene>
<dbReference type="Pfam" id="PF10502">
    <property type="entry name" value="Peptidase_S26"/>
    <property type="match status" value="2"/>
</dbReference>
<dbReference type="PANTHER" id="PTHR43390:SF1">
    <property type="entry name" value="CHLOROPLAST PROCESSING PEPTIDASE"/>
    <property type="match status" value="1"/>
</dbReference>
<dbReference type="InterPro" id="IPR019533">
    <property type="entry name" value="Peptidase_S26"/>
</dbReference>
<dbReference type="GO" id="GO:0006465">
    <property type="term" value="P:signal peptide processing"/>
    <property type="evidence" value="ECO:0007669"/>
    <property type="project" value="InterPro"/>
</dbReference>
<feature type="transmembrane region" description="Helical" evidence="7">
    <location>
        <begin position="60"/>
        <end position="77"/>
    </location>
</feature>
<evidence type="ECO:0000256" key="7">
    <source>
        <dbReference type="RuleBase" id="RU362042"/>
    </source>
</evidence>
<comment type="caution">
    <text evidence="7">Lacks conserved residue(s) required for the propagation of feature annotation.</text>
</comment>
<dbReference type="KEGG" id="mlil:QLS71_003040"/>
<evidence type="ECO:0000256" key="1">
    <source>
        <dbReference type="ARBA" id="ARBA00000677"/>
    </source>
</evidence>
<sequence>MIKYLKTKYVLFFLLALFVISIGVSWICFGIILFSLVYWGMMYFIAFIKIPFLQKFIKGFFLFLFIASIAISIKLFVCDIYKIPSSSMENTLFPNDIIIVDKLEYGPRLPRSPFDIPWINIAFYFNKKARDSIKVNWWGYKRWSGASKIKNGDVFVYENFSKNVFFVKRVVGISGDTLDIKKGHVYINKVKQEFVGTMRNRYRFKVNDKKSFYDKIDSLGINEIINRDINDSNFMQAELTNVELKKMKQIKCIDSLGLNLAVFNDKEVLFANPEGKHWTIDDLGTVIIPKKGMKVILNEENYTIYKTIINLYEGGDIEKSESLFLINGKLALSYVFKHDYFFMMGDNRKESFDSRFFGFLPKENIVGKVQCVLLSNYQDEFRWDRFLKKIE</sequence>
<dbReference type="Gene3D" id="2.10.109.10">
    <property type="entry name" value="Umud Fragment, subunit A"/>
    <property type="match status" value="2"/>
</dbReference>
<dbReference type="RefSeq" id="WP_308990444.1">
    <property type="nucleotide sequence ID" value="NZ_CP155618.1"/>
</dbReference>
<dbReference type="Proteomes" id="UP001224325">
    <property type="component" value="Chromosome"/>
</dbReference>
<dbReference type="SUPFAM" id="SSF51306">
    <property type="entry name" value="LexA/Signal peptidase"/>
    <property type="match status" value="1"/>
</dbReference>
<keyword evidence="5 7" id="KW-0378">Hydrolase</keyword>
<evidence type="ECO:0000256" key="6">
    <source>
        <dbReference type="PIRSR" id="PIRSR600223-1"/>
    </source>
</evidence>
<reference evidence="9" key="1">
    <citation type="submission" date="2024-04" db="EMBL/GenBank/DDBJ databases">
        <title>Mariniflexile litorale, isolated from the shallow sediments of the Sea of Japan.</title>
        <authorList>
            <person name="Romanenko L."/>
            <person name="Isaeva M."/>
        </authorList>
    </citation>
    <scope>NUCLEOTIDE SEQUENCE [LARGE SCALE GENOMIC DNA]</scope>
    <source>
        <strain evidence="9">KMM 9835</strain>
    </source>
</reference>
<dbReference type="InterPro" id="IPR000223">
    <property type="entry name" value="Pept_S26A_signal_pept_1"/>
</dbReference>
<dbReference type="CDD" id="cd06530">
    <property type="entry name" value="S26_SPase_I"/>
    <property type="match status" value="2"/>
</dbReference>
<keyword evidence="7" id="KW-0472">Membrane</keyword>
<name>A0AAU7EHI4_9FLAO</name>
<keyword evidence="10" id="KW-1185">Reference proteome</keyword>
<feature type="domain" description="Peptidase S26" evidence="8">
    <location>
        <begin position="323"/>
        <end position="372"/>
    </location>
</feature>